<reference evidence="2 3" key="1">
    <citation type="submission" date="2024-08" db="EMBL/GenBank/DDBJ databases">
        <title>Tateyamaria sp. nov., isolated from marine algae.</title>
        <authorList>
            <person name="Choi B.J."/>
            <person name="Kim J.M."/>
            <person name="Lee J.K."/>
            <person name="Choi D.G."/>
            <person name="Bayburt H."/>
            <person name="Baek J.H."/>
            <person name="Han D.M."/>
            <person name="Jeon C.O."/>
        </authorList>
    </citation>
    <scope>NUCLEOTIDE SEQUENCE [LARGE SCALE GENOMIC DNA]</scope>
    <source>
        <strain evidence="2 3">KMU-156</strain>
    </source>
</reference>
<dbReference type="Proteomes" id="UP001627408">
    <property type="component" value="Unassembled WGS sequence"/>
</dbReference>
<sequence>MLDMNTVKLGVTERSIMFKTQDGAELVGRLYLPDAPPMAAVVLNSATGVLQTFYTHFARWLAAERGIACLTYDYRDMGRSWSGPMRASLADMSDWGIRDQVAARRVMARTIPDTHLWIIGHSLGAMLLPNQPETDTLTRVIGVASGMVHYTDHPWPYRALAMNFWFTAGPLATALCGYMPGKRLRFGEDLPSEVFWQWRRWCTSRGFNAADFGPKLPAPNWTSRASVRLHAFTDDDLIPPHCVERLARNYGGAAKVVRINPKDHGLDTVGHLSAFSRKNRALWPVLLEE</sequence>
<organism evidence="2 3">
    <name type="scientific">Tateyamaria armeniaca</name>
    <dbReference type="NCBI Taxonomy" id="2518930"/>
    <lineage>
        <taxon>Bacteria</taxon>
        <taxon>Pseudomonadati</taxon>
        <taxon>Pseudomonadota</taxon>
        <taxon>Alphaproteobacteria</taxon>
        <taxon>Rhodobacterales</taxon>
        <taxon>Roseobacteraceae</taxon>
        <taxon>Tateyamaria</taxon>
    </lineage>
</organism>
<dbReference type="InterPro" id="IPR029058">
    <property type="entry name" value="AB_hydrolase_fold"/>
</dbReference>
<dbReference type="EMBL" id="JBHDIY010000002">
    <property type="protein sequence ID" value="MFL4469803.1"/>
    <property type="molecule type" value="Genomic_DNA"/>
</dbReference>
<evidence type="ECO:0000313" key="3">
    <source>
        <dbReference type="Proteomes" id="UP001627408"/>
    </source>
</evidence>
<evidence type="ECO:0000259" key="1">
    <source>
        <dbReference type="Pfam" id="PF12697"/>
    </source>
</evidence>
<accession>A0ABW8UXB9</accession>
<keyword evidence="3" id="KW-1185">Reference proteome</keyword>
<dbReference type="Gene3D" id="3.40.50.1820">
    <property type="entry name" value="alpha/beta hydrolase"/>
    <property type="match status" value="1"/>
</dbReference>
<dbReference type="GO" id="GO:0016787">
    <property type="term" value="F:hydrolase activity"/>
    <property type="evidence" value="ECO:0007669"/>
    <property type="project" value="UniProtKB-KW"/>
</dbReference>
<gene>
    <name evidence="2" type="ORF">ACERZ8_07965</name>
</gene>
<keyword evidence="2" id="KW-0378">Hydrolase</keyword>
<dbReference type="SUPFAM" id="SSF53474">
    <property type="entry name" value="alpha/beta-Hydrolases"/>
    <property type="match status" value="1"/>
</dbReference>
<proteinExistence type="predicted"/>
<dbReference type="PIRSF" id="PIRSF037442">
    <property type="entry name" value="UCP037442_abhydr"/>
    <property type="match status" value="1"/>
</dbReference>
<dbReference type="InterPro" id="IPR017208">
    <property type="entry name" value="UCP037442_abhydr"/>
</dbReference>
<dbReference type="InterPro" id="IPR000073">
    <property type="entry name" value="AB_hydrolase_1"/>
</dbReference>
<name>A0ABW8UXB9_9RHOB</name>
<comment type="caution">
    <text evidence="2">The sequence shown here is derived from an EMBL/GenBank/DDBJ whole genome shotgun (WGS) entry which is preliminary data.</text>
</comment>
<evidence type="ECO:0000313" key="2">
    <source>
        <dbReference type="EMBL" id="MFL4469803.1"/>
    </source>
</evidence>
<dbReference type="RefSeq" id="WP_407591706.1">
    <property type="nucleotide sequence ID" value="NZ_JBHDIY010000002.1"/>
</dbReference>
<feature type="domain" description="AB hydrolase-1" evidence="1">
    <location>
        <begin position="59"/>
        <end position="272"/>
    </location>
</feature>
<dbReference type="Pfam" id="PF12697">
    <property type="entry name" value="Abhydrolase_6"/>
    <property type="match status" value="1"/>
</dbReference>
<protein>
    <submittedName>
        <fullName evidence="2">Alpha/beta fold hydrolase</fullName>
    </submittedName>
</protein>